<dbReference type="Proteomes" id="UP000773614">
    <property type="component" value="Unassembled WGS sequence"/>
</dbReference>
<dbReference type="RefSeq" id="WP_161138927.1">
    <property type="nucleotide sequence ID" value="NZ_SPKJ01000004.1"/>
</dbReference>
<feature type="transmembrane region" description="Helical" evidence="7">
    <location>
        <begin position="410"/>
        <end position="433"/>
    </location>
</feature>
<evidence type="ECO:0000256" key="5">
    <source>
        <dbReference type="ARBA" id="ARBA00022989"/>
    </source>
</evidence>
<comment type="subunit">
    <text evidence="7">The complex comprises the extracytoplasmic solute receptor protein and the two transmembrane proteins.</text>
</comment>
<keyword evidence="5 7" id="KW-1133">Transmembrane helix</keyword>
<keyword evidence="3 7" id="KW-0997">Cell inner membrane</keyword>
<evidence type="ECO:0000313" key="9">
    <source>
        <dbReference type="EMBL" id="MYZ46578.1"/>
    </source>
</evidence>
<accession>A0A964WS43</accession>
<dbReference type="PIRSF" id="PIRSF006066">
    <property type="entry name" value="HI0050"/>
    <property type="match status" value="1"/>
</dbReference>
<keyword evidence="6 7" id="KW-0472">Membrane</keyword>
<comment type="similarity">
    <text evidence="7">Belongs to the TRAP transporter large permease family.</text>
</comment>
<evidence type="ECO:0000256" key="6">
    <source>
        <dbReference type="ARBA" id="ARBA00023136"/>
    </source>
</evidence>
<feature type="transmembrane region" description="Helical" evidence="7">
    <location>
        <begin position="182"/>
        <end position="202"/>
    </location>
</feature>
<keyword evidence="7" id="KW-0813">Transport</keyword>
<dbReference type="InterPro" id="IPR004681">
    <property type="entry name" value="TRAP_DctM"/>
</dbReference>
<dbReference type="EMBL" id="SPKJ01000004">
    <property type="protein sequence ID" value="MYZ46578.1"/>
    <property type="molecule type" value="Genomic_DNA"/>
</dbReference>
<feature type="transmembrane region" description="Helical" evidence="7">
    <location>
        <begin position="363"/>
        <end position="390"/>
    </location>
</feature>
<evidence type="ECO:0000256" key="2">
    <source>
        <dbReference type="ARBA" id="ARBA00022475"/>
    </source>
</evidence>
<comment type="caution">
    <text evidence="9">The sequence shown here is derived from an EMBL/GenBank/DDBJ whole genome shotgun (WGS) entry which is preliminary data.</text>
</comment>
<comment type="function">
    <text evidence="7">Part of the tripartite ATP-independent periplasmic (TRAP) transport system.</text>
</comment>
<dbReference type="PANTHER" id="PTHR33362">
    <property type="entry name" value="SIALIC ACID TRAP TRANSPORTER PERMEASE PROTEIN SIAT-RELATED"/>
    <property type="match status" value="1"/>
</dbReference>
<keyword evidence="4 7" id="KW-0812">Transmembrane</keyword>
<dbReference type="PANTHER" id="PTHR33362:SF5">
    <property type="entry name" value="C4-DICARBOXYLATE TRAP TRANSPORTER LARGE PERMEASE PROTEIN DCTM"/>
    <property type="match status" value="1"/>
</dbReference>
<dbReference type="NCBIfam" id="TIGR00786">
    <property type="entry name" value="dctM"/>
    <property type="match status" value="1"/>
</dbReference>
<evidence type="ECO:0000256" key="3">
    <source>
        <dbReference type="ARBA" id="ARBA00022519"/>
    </source>
</evidence>
<feature type="transmembrane region" description="Helical" evidence="7">
    <location>
        <begin position="107"/>
        <end position="131"/>
    </location>
</feature>
<feature type="transmembrane region" description="Helical" evidence="7">
    <location>
        <begin position="223"/>
        <end position="244"/>
    </location>
</feature>
<feature type="transmembrane region" description="Helical" evidence="7">
    <location>
        <begin position="323"/>
        <end position="356"/>
    </location>
</feature>
<gene>
    <name evidence="9" type="ORF">E4O86_02435</name>
</gene>
<dbReference type="Pfam" id="PF06808">
    <property type="entry name" value="DctM"/>
    <property type="match status" value="1"/>
</dbReference>
<keyword evidence="2" id="KW-1003">Cell membrane</keyword>
<dbReference type="GO" id="GO:0005886">
    <property type="term" value="C:plasma membrane"/>
    <property type="evidence" value="ECO:0007669"/>
    <property type="project" value="UniProtKB-SubCell"/>
</dbReference>
<feature type="transmembrane region" description="Helical" evidence="7">
    <location>
        <begin position="61"/>
        <end position="87"/>
    </location>
</feature>
<dbReference type="InterPro" id="IPR010656">
    <property type="entry name" value="DctM"/>
</dbReference>
<comment type="subcellular location">
    <subcellularLocation>
        <location evidence="1 7">Cell inner membrane</location>
        <topology evidence="1 7">Multi-pass membrane protein</topology>
    </subcellularLocation>
</comment>
<evidence type="ECO:0000313" key="10">
    <source>
        <dbReference type="Proteomes" id="UP000773614"/>
    </source>
</evidence>
<evidence type="ECO:0000256" key="4">
    <source>
        <dbReference type="ARBA" id="ARBA00022692"/>
    </source>
</evidence>
<feature type="transmembrane region" description="Helical" evidence="7">
    <location>
        <begin position="143"/>
        <end position="170"/>
    </location>
</feature>
<name>A0A964WS43_9HYPH</name>
<sequence>MALGALELGGLGALGLVVLGLLGVRIAYAAGLVGIVGLVAMLGLDAGIRTAGTVPYGKGTAYTLSVLPMFILLGYLAQCAGVSRAAFEASRRWFGRLPGGLATATVLAVAAFGAVCGSSAAAAAVFSRIAIPEMLKDGYTKSLAGGSVAAGSVLDSIIPPSTLLVVYAIITEQSVADLLVAGFIPGVLTAITYGIIITILAIRNPEIAPRLRRYSWRERAQSVPGVLPIVMIVATIFTAMFYGWATPTEAGALAAFFMLILSLLNRSSLRALRAAFMETAKLTVVVFTIVWSIMIFVLFLGYANLPAFISDWVKNLDVSPTVVLLFVYALFIVLGMFIDALGIMLLTLPIVFPLVVGLGYDPVWFGVIVAKLCAIGLLTPPFGLCCFIVSSAHPEISVQTVFRGVMPFIAADIVLVCVLTAFPEIITTVVHLAR</sequence>
<evidence type="ECO:0000259" key="8">
    <source>
        <dbReference type="Pfam" id="PF06808"/>
    </source>
</evidence>
<protein>
    <recommendedName>
        <fullName evidence="7">TRAP transporter large permease protein</fullName>
    </recommendedName>
</protein>
<dbReference type="GO" id="GO:0022857">
    <property type="term" value="F:transmembrane transporter activity"/>
    <property type="evidence" value="ECO:0007669"/>
    <property type="project" value="UniProtKB-UniRule"/>
</dbReference>
<organism evidence="9 10">
    <name type="scientific">Propylenella binzhouense</name>
    <dbReference type="NCBI Taxonomy" id="2555902"/>
    <lineage>
        <taxon>Bacteria</taxon>
        <taxon>Pseudomonadati</taxon>
        <taxon>Pseudomonadota</taxon>
        <taxon>Alphaproteobacteria</taxon>
        <taxon>Hyphomicrobiales</taxon>
        <taxon>Propylenellaceae</taxon>
        <taxon>Propylenella</taxon>
    </lineage>
</organism>
<feature type="transmembrane region" description="Helical" evidence="7">
    <location>
        <begin position="281"/>
        <end position="303"/>
    </location>
</feature>
<feature type="transmembrane region" description="Helical" evidence="7">
    <location>
        <begin position="12"/>
        <end position="40"/>
    </location>
</feature>
<evidence type="ECO:0000256" key="7">
    <source>
        <dbReference type="RuleBase" id="RU369079"/>
    </source>
</evidence>
<proteinExistence type="inferred from homology"/>
<feature type="domain" description="TRAP C4-dicarboxylate transport system permease DctM subunit" evidence="8">
    <location>
        <begin position="15"/>
        <end position="425"/>
    </location>
</feature>
<dbReference type="OrthoDB" id="9790209at2"/>
<reference evidence="9" key="1">
    <citation type="submission" date="2019-03" db="EMBL/GenBank/DDBJ databases">
        <title>Afifella sp. nov., isolated from activated sludge.</title>
        <authorList>
            <person name="Li Q."/>
            <person name="Liu Y."/>
        </authorList>
    </citation>
    <scope>NUCLEOTIDE SEQUENCE</scope>
    <source>
        <strain evidence="9">L72</strain>
    </source>
</reference>
<evidence type="ECO:0000256" key="1">
    <source>
        <dbReference type="ARBA" id="ARBA00004429"/>
    </source>
</evidence>
<feature type="transmembrane region" description="Helical" evidence="7">
    <location>
        <begin position="250"/>
        <end position="269"/>
    </location>
</feature>
<dbReference type="AlphaFoldDB" id="A0A964WS43"/>
<keyword evidence="10" id="KW-1185">Reference proteome</keyword>